<reference evidence="3" key="1">
    <citation type="journal article" date="2019" name="Int. J. Syst. Evol. Microbiol.">
        <title>The Global Catalogue of Microorganisms (GCM) 10K type strain sequencing project: providing services to taxonomists for standard genome sequencing and annotation.</title>
        <authorList>
            <consortium name="The Broad Institute Genomics Platform"/>
            <consortium name="The Broad Institute Genome Sequencing Center for Infectious Disease"/>
            <person name="Wu L."/>
            <person name="Ma J."/>
        </authorList>
    </citation>
    <scope>NUCLEOTIDE SEQUENCE [LARGE SCALE GENOMIC DNA]</scope>
    <source>
        <strain evidence="3">CGMCC 1.15923</strain>
    </source>
</reference>
<evidence type="ECO:0000256" key="1">
    <source>
        <dbReference type="SAM" id="SignalP"/>
    </source>
</evidence>
<sequence length="199" mass="20741">MYRDSVIKVASVTVNYTVATMLFASLHVSAAGLPQNVNRIEPNTLNEASGFVGINVAAGDNNIQANNTSIALGKNAQTLNRSFMQTTTSADTGSANVSMGANTLTNARGLISVNQVAGSGNAQLNDIALAFGDNIQMLSDISLSIRPPATNNSNDNDDINNKTVYLDNNSLKGATGTIQLNQIAGNGNIAVNRVSMPIQ</sequence>
<evidence type="ECO:0008006" key="4">
    <source>
        <dbReference type="Google" id="ProtNLM"/>
    </source>
</evidence>
<name>A0ABQ1IJ45_9GAMM</name>
<evidence type="ECO:0000313" key="3">
    <source>
        <dbReference type="Proteomes" id="UP000646152"/>
    </source>
</evidence>
<dbReference type="Proteomes" id="UP000646152">
    <property type="component" value="Unassembled WGS sequence"/>
</dbReference>
<dbReference type="EMBL" id="BMKE01000008">
    <property type="protein sequence ID" value="GGB40805.1"/>
    <property type="molecule type" value="Genomic_DNA"/>
</dbReference>
<evidence type="ECO:0000313" key="2">
    <source>
        <dbReference type="EMBL" id="GGB40805.1"/>
    </source>
</evidence>
<dbReference type="RefSeq" id="WP_188629264.1">
    <property type="nucleotide sequence ID" value="NZ_BMKE01000008.1"/>
</dbReference>
<keyword evidence="1" id="KW-0732">Signal</keyword>
<feature type="chain" id="PRO_5046258807" description="Adhesin" evidence="1">
    <location>
        <begin position="31"/>
        <end position="199"/>
    </location>
</feature>
<proteinExistence type="predicted"/>
<organism evidence="2 3">
    <name type="scientific">Oceanisphaera marina</name>
    <dbReference type="NCBI Taxonomy" id="2017550"/>
    <lineage>
        <taxon>Bacteria</taxon>
        <taxon>Pseudomonadati</taxon>
        <taxon>Pseudomonadota</taxon>
        <taxon>Gammaproteobacteria</taxon>
        <taxon>Aeromonadales</taxon>
        <taxon>Aeromonadaceae</taxon>
        <taxon>Oceanisphaera</taxon>
    </lineage>
</organism>
<gene>
    <name evidence="2" type="ORF">GCM10011502_12670</name>
</gene>
<accession>A0ABQ1IJ45</accession>
<keyword evidence="3" id="KW-1185">Reference proteome</keyword>
<comment type="caution">
    <text evidence="2">The sequence shown here is derived from an EMBL/GenBank/DDBJ whole genome shotgun (WGS) entry which is preliminary data.</text>
</comment>
<feature type="signal peptide" evidence="1">
    <location>
        <begin position="1"/>
        <end position="30"/>
    </location>
</feature>
<protein>
    <recommendedName>
        <fullName evidence="4">Adhesin</fullName>
    </recommendedName>
</protein>